<dbReference type="EC" id="1.3.1.22" evidence="4"/>
<keyword evidence="5 13" id="KW-0812">Transmembrane</keyword>
<dbReference type="Proteomes" id="UP000289738">
    <property type="component" value="Chromosome B04"/>
</dbReference>
<evidence type="ECO:0000256" key="9">
    <source>
        <dbReference type="ARBA" id="ARBA00037910"/>
    </source>
</evidence>
<comment type="pathway">
    <text evidence="11">Steroid biosynthesis.</text>
</comment>
<keyword evidence="7" id="KW-0560">Oxidoreductase</keyword>
<dbReference type="InterPro" id="IPR039357">
    <property type="entry name" value="SRD5A/TECR"/>
</dbReference>
<comment type="subcellular location">
    <subcellularLocation>
        <location evidence="1">Membrane</location>
        <topology evidence="1">Multi-pass membrane protein</topology>
    </subcellularLocation>
</comment>
<accession>A0A444ZNV9</accession>
<evidence type="ECO:0000313" key="17">
    <source>
        <dbReference type="Proteomes" id="UP000289738"/>
    </source>
</evidence>
<organism evidence="16 17">
    <name type="scientific">Arachis hypogaea</name>
    <name type="common">Peanut</name>
    <dbReference type="NCBI Taxonomy" id="3818"/>
    <lineage>
        <taxon>Eukaryota</taxon>
        <taxon>Viridiplantae</taxon>
        <taxon>Streptophyta</taxon>
        <taxon>Embryophyta</taxon>
        <taxon>Tracheophyta</taxon>
        <taxon>Spermatophyta</taxon>
        <taxon>Magnoliopsida</taxon>
        <taxon>eudicotyledons</taxon>
        <taxon>Gunneridae</taxon>
        <taxon>Pentapetalae</taxon>
        <taxon>rosids</taxon>
        <taxon>fabids</taxon>
        <taxon>Fabales</taxon>
        <taxon>Fabaceae</taxon>
        <taxon>Papilionoideae</taxon>
        <taxon>50 kb inversion clade</taxon>
        <taxon>dalbergioids sensu lato</taxon>
        <taxon>Dalbergieae</taxon>
        <taxon>Pterocarpus clade</taxon>
        <taxon>Arachis</taxon>
    </lineage>
</organism>
<dbReference type="PANTHER" id="PTHR10556">
    <property type="entry name" value="3-OXO-5-ALPHA-STEROID 4-DEHYDROGENASE"/>
    <property type="match status" value="1"/>
</dbReference>
<keyword evidence="14" id="KW-0732">Signal</keyword>
<evidence type="ECO:0000256" key="8">
    <source>
        <dbReference type="ARBA" id="ARBA00023136"/>
    </source>
</evidence>
<keyword evidence="8 13" id="KW-0472">Membrane</keyword>
<dbReference type="PROSITE" id="PS50244">
    <property type="entry name" value="S5A_REDUCTASE"/>
    <property type="match status" value="1"/>
</dbReference>
<protein>
    <recommendedName>
        <fullName evidence="12">Steroid 5-alpha-reductase DET2</fullName>
        <ecNumber evidence="4">1.3.1.22</ecNumber>
    </recommendedName>
</protein>
<comment type="caution">
    <text evidence="16">The sequence shown here is derived from an EMBL/GenBank/DDBJ whole genome shotgun (WGS) entry which is preliminary data.</text>
</comment>
<evidence type="ECO:0000256" key="7">
    <source>
        <dbReference type="ARBA" id="ARBA00023002"/>
    </source>
</evidence>
<feature type="transmembrane region" description="Helical" evidence="13">
    <location>
        <begin position="172"/>
        <end position="189"/>
    </location>
</feature>
<keyword evidence="6 13" id="KW-1133">Transmembrane helix</keyword>
<name>A0A444ZNV9_ARAHY</name>
<evidence type="ECO:0000256" key="6">
    <source>
        <dbReference type="ARBA" id="ARBA00022989"/>
    </source>
</evidence>
<evidence type="ECO:0000256" key="11">
    <source>
        <dbReference type="ARBA" id="ARBA00060577"/>
    </source>
</evidence>
<dbReference type="EMBL" id="SDMP01000014">
    <property type="protein sequence ID" value="RYR15889.1"/>
    <property type="molecule type" value="Genomic_DNA"/>
</dbReference>
<evidence type="ECO:0000256" key="3">
    <source>
        <dbReference type="ARBA" id="ARBA00007742"/>
    </source>
</evidence>
<feature type="transmembrane region" description="Helical" evidence="13">
    <location>
        <begin position="335"/>
        <end position="359"/>
    </location>
</feature>
<dbReference type="Pfam" id="PF02544">
    <property type="entry name" value="Steroid_dh"/>
    <property type="match status" value="1"/>
</dbReference>
<feature type="transmembrane region" description="Helical" evidence="13">
    <location>
        <begin position="130"/>
        <end position="152"/>
    </location>
</feature>
<comment type="pathway">
    <text evidence="9">Plant hormone biosynthesis; brassinosteroid biosynthesis.</text>
</comment>
<reference evidence="16 17" key="1">
    <citation type="submission" date="2019-01" db="EMBL/GenBank/DDBJ databases">
        <title>Sequencing of cultivated peanut Arachis hypogaea provides insights into genome evolution and oil improvement.</title>
        <authorList>
            <person name="Chen X."/>
        </authorList>
    </citation>
    <scope>NUCLEOTIDE SEQUENCE [LARGE SCALE GENOMIC DNA]</scope>
    <source>
        <strain evidence="17">cv. Fuhuasheng</strain>
        <tissue evidence="16">Leaves</tissue>
    </source>
</reference>
<dbReference type="GO" id="GO:0047751">
    <property type="term" value="F:3-oxo-5-alpha-steroid 4-dehydrogenase (NADP+) activity"/>
    <property type="evidence" value="ECO:0007669"/>
    <property type="project" value="UniProtKB-EC"/>
</dbReference>
<evidence type="ECO:0000256" key="5">
    <source>
        <dbReference type="ARBA" id="ARBA00022692"/>
    </source>
</evidence>
<comment type="pathway">
    <text evidence="2">Hormone biosynthesis.</text>
</comment>
<feature type="transmembrane region" description="Helical" evidence="13">
    <location>
        <begin position="201"/>
        <end position="223"/>
    </location>
</feature>
<dbReference type="Gene3D" id="1.20.120.1630">
    <property type="match status" value="1"/>
</dbReference>
<gene>
    <name evidence="16" type="ORF">Ahy_B04g072831</name>
</gene>
<evidence type="ECO:0000313" key="16">
    <source>
        <dbReference type="EMBL" id="RYR15889.1"/>
    </source>
</evidence>
<feature type="chain" id="PRO_5019571344" description="Steroid 5-alpha-reductase DET2" evidence="14">
    <location>
        <begin position="20"/>
        <end position="408"/>
    </location>
</feature>
<dbReference type="PANTHER" id="PTHR10556:SF43">
    <property type="entry name" value="STEROID 5-ALPHA-REDUCTASE DET2"/>
    <property type="match status" value="1"/>
</dbReference>
<proteinExistence type="inferred from homology"/>
<evidence type="ECO:0000259" key="15">
    <source>
        <dbReference type="Pfam" id="PF02544"/>
    </source>
</evidence>
<evidence type="ECO:0000256" key="4">
    <source>
        <dbReference type="ARBA" id="ARBA00012049"/>
    </source>
</evidence>
<dbReference type="InterPro" id="IPR001104">
    <property type="entry name" value="3-oxo-5_a-steroid_4-DH_C"/>
</dbReference>
<feature type="transmembrane region" description="Helical" evidence="13">
    <location>
        <begin position="235"/>
        <end position="255"/>
    </location>
</feature>
<dbReference type="GO" id="GO:0016020">
    <property type="term" value="C:membrane"/>
    <property type="evidence" value="ECO:0007669"/>
    <property type="project" value="UniProtKB-SubCell"/>
</dbReference>
<evidence type="ECO:0000256" key="2">
    <source>
        <dbReference type="ARBA" id="ARBA00004972"/>
    </source>
</evidence>
<dbReference type="GO" id="GO:0016132">
    <property type="term" value="P:brassinosteroid biosynthetic process"/>
    <property type="evidence" value="ECO:0007669"/>
    <property type="project" value="TreeGrafter"/>
</dbReference>
<evidence type="ECO:0000256" key="1">
    <source>
        <dbReference type="ARBA" id="ARBA00004141"/>
    </source>
</evidence>
<feature type="transmembrane region" description="Helical" evidence="13">
    <location>
        <begin position="275"/>
        <end position="292"/>
    </location>
</feature>
<comment type="similarity">
    <text evidence="3">Belongs to the steroid 5-alpha reductase family.</text>
</comment>
<evidence type="ECO:0000256" key="12">
    <source>
        <dbReference type="ARBA" id="ARBA00068774"/>
    </source>
</evidence>
<dbReference type="FunFam" id="1.20.120.1630:FF:000002">
    <property type="entry name" value="Steroid 5 alpha-reductase 1"/>
    <property type="match status" value="1"/>
</dbReference>
<comment type="catalytic activity">
    <reaction evidence="10">
        <text>a 3-oxo-5alpha-steroid + NADP(+) = a 3-oxo-Delta(4)-steroid + NADPH + H(+)</text>
        <dbReference type="Rhea" id="RHEA:54384"/>
        <dbReference type="ChEBI" id="CHEBI:13601"/>
        <dbReference type="ChEBI" id="CHEBI:15378"/>
        <dbReference type="ChEBI" id="CHEBI:47909"/>
        <dbReference type="ChEBI" id="CHEBI:57783"/>
        <dbReference type="ChEBI" id="CHEBI:58349"/>
        <dbReference type="EC" id="1.3.1.22"/>
    </reaction>
</comment>
<keyword evidence="17" id="KW-1185">Reference proteome</keyword>
<dbReference type="AlphaFoldDB" id="A0A444ZNV9"/>
<evidence type="ECO:0000256" key="10">
    <source>
        <dbReference type="ARBA" id="ARBA00048164"/>
    </source>
</evidence>
<feature type="domain" description="3-oxo-5-alpha-steroid 4-dehydrogenase C-terminal" evidence="15">
    <location>
        <begin position="238"/>
        <end position="385"/>
    </location>
</feature>
<sequence>MKFTFILLQRLHLFTIGHALRQRRFSFPSLRSQSHLTFRIKNLQSCSLKRNPSLLHRRHGSSHYRRLSRSRSSSVCRDRAPLLIRQLPTSSLQPLILLSRASRAVPRRSRRRHTEGLQLNTVTMISDESLFHYSLVAFYLIAPPTFISLMFLQAPYGKHHRPGWGPTLPPPLAWFLMESPTLWLTLLLFPHGRHFSNPKSMILMSPYLLHYFNRTCIYPLSLLRRSPSGNGKKTSHGFPLSIALTAFFFNLLNAYLQARWVSHYKDNYDGDGNDWFFWLAFFVGLFVFLCGMRINIVSDRELLRLKGEGKGYVIPRGGLFELVACPNYFGEILEWLGWGVMTWSWVGFGFFIYTCANLVPRAIANRQWYLDKFGGDYPKSRKAIMTPVLQTSKFIFIFCKRHHEQDKA</sequence>
<feature type="signal peptide" evidence="14">
    <location>
        <begin position="1"/>
        <end position="19"/>
    </location>
</feature>
<evidence type="ECO:0000256" key="14">
    <source>
        <dbReference type="SAM" id="SignalP"/>
    </source>
</evidence>
<dbReference type="STRING" id="3818.A0A444ZNV9"/>
<evidence type="ECO:0000256" key="13">
    <source>
        <dbReference type="SAM" id="Phobius"/>
    </source>
</evidence>